<dbReference type="InterPro" id="IPR025665">
    <property type="entry name" value="Beta-barrel_OMP_2"/>
</dbReference>
<protein>
    <submittedName>
        <fullName evidence="2">Outer membrane beta-barrel protein</fullName>
    </submittedName>
</protein>
<dbReference type="Gene3D" id="2.40.160.20">
    <property type="match status" value="1"/>
</dbReference>
<dbReference type="KEGG" id="fya:KMW28_08160"/>
<proteinExistence type="predicted"/>
<accession>A0AAX1N7R1</accession>
<sequence>MLQNLQAQECEEAYNKANTFYTEGKLLQVPMTLQDCIDQGFESSSKQLNARRLVILSYLYSDNIEEAEIAMLALLKENSEYKPTSSDPAELRNLWGKFRTRPIMSFGVFGGATYNSANVSQTYGVGPEENHSEVEYKPNLSFKVGVSYNYFLSNNVQINISPSYESVAFQTEENPLDISESLLKETQSFIDMPLAIRFVLLPNKKLRPFIGVGGSAKLLLNASIEGEMVYESPDVVDIEATPIDITKQRKNLMYGAMLQAGFYLKTRYSHWTVMASYYYALQNFNNQNNRYDNNELIFNYGYVDNDVRMDVLTLTVGISIDFYRPKIYRKYRSID</sequence>
<reference evidence="2 3" key="1">
    <citation type="submission" date="2021-05" db="EMBL/GenBank/DDBJ databases">
        <title>Comparative genomic studies on the polysaccharide-degrading batcterial strains of the Flammeovirga genus.</title>
        <authorList>
            <person name="Zewei F."/>
            <person name="Zheng Z."/>
            <person name="Yu L."/>
            <person name="Ruyue G."/>
            <person name="Yanhong M."/>
            <person name="Yuanyuan C."/>
            <person name="Jingyan G."/>
            <person name="Wenjun H."/>
        </authorList>
    </citation>
    <scope>NUCLEOTIDE SEQUENCE [LARGE SCALE GENOMIC DNA]</scope>
    <source>
        <strain evidence="2 3">NBRC:100898</strain>
    </source>
</reference>
<dbReference type="Proteomes" id="UP000678679">
    <property type="component" value="Chromosome 1"/>
</dbReference>
<dbReference type="EMBL" id="CP076132">
    <property type="protein sequence ID" value="QWG03541.1"/>
    <property type="molecule type" value="Genomic_DNA"/>
</dbReference>
<name>A0AAX1N7R1_9BACT</name>
<gene>
    <name evidence="2" type="ORF">KMW28_08160</name>
</gene>
<dbReference type="RefSeq" id="WP_183363932.1">
    <property type="nucleotide sequence ID" value="NZ_CP076132.1"/>
</dbReference>
<dbReference type="AlphaFoldDB" id="A0AAX1N7R1"/>
<keyword evidence="3" id="KW-1185">Reference proteome</keyword>
<evidence type="ECO:0000313" key="3">
    <source>
        <dbReference type="Proteomes" id="UP000678679"/>
    </source>
</evidence>
<organism evidence="2 3">
    <name type="scientific">Flammeovirga yaeyamensis</name>
    <dbReference type="NCBI Taxonomy" id="367791"/>
    <lineage>
        <taxon>Bacteria</taxon>
        <taxon>Pseudomonadati</taxon>
        <taxon>Bacteroidota</taxon>
        <taxon>Cytophagia</taxon>
        <taxon>Cytophagales</taxon>
        <taxon>Flammeovirgaceae</taxon>
        <taxon>Flammeovirga</taxon>
    </lineage>
</organism>
<feature type="domain" description="Outer membrane protein beta-barrel" evidence="1">
    <location>
        <begin position="105"/>
        <end position="284"/>
    </location>
</feature>
<dbReference type="Pfam" id="PF13568">
    <property type="entry name" value="OMP_b-brl_2"/>
    <property type="match status" value="1"/>
</dbReference>
<evidence type="ECO:0000313" key="2">
    <source>
        <dbReference type="EMBL" id="QWG03541.1"/>
    </source>
</evidence>
<evidence type="ECO:0000259" key="1">
    <source>
        <dbReference type="Pfam" id="PF13568"/>
    </source>
</evidence>